<evidence type="ECO:0000313" key="8">
    <source>
        <dbReference type="Proteomes" id="UP000695022"/>
    </source>
</evidence>
<keyword evidence="2" id="KW-0349">Heme</keyword>
<keyword evidence="5" id="KW-0408">Iron</keyword>
<keyword evidence="7" id="KW-0812">Transmembrane</keyword>
<dbReference type="SUPFAM" id="SSF48264">
    <property type="entry name" value="Cytochrome P450"/>
    <property type="match status" value="1"/>
</dbReference>
<name>A0ABM1F5L6_PRICU</name>
<evidence type="ECO:0000256" key="6">
    <source>
        <dbReference type="ARBA" id="ARBA00023033"/>
    </source>
</evidence>
<accession>A0ABM1F5L6</accession>
<evidence type="ECO:0000256" key="3">
    <source>
        <dbReference type="ARBA" id="ARBA00022723"/>
    </source>
</evidence>
<sequence length="496" mass="55692">MAVVSVATWLAPMNLAIVALALFVGYLLLRPKRWRGNPPPGPSGWPVIGSMFQLGKRPEIFLTKMSERYGDIFSLNLGEKRAVVVNTCETWAEAIIEKGHIFADRPDLFSFKLEEAGNQHHGVGFTRASEMQRKKIKVVRAALNSAIPEVAEKFNTIIASEVALLMQDVANENGKPFDPYHVIEFCYINILGMWLYGKIFQQRDEQYLKWADTFAKRLELGSCLLVDWFPSLACVTSGKAKELKGLVQTMVGWHMKLLEEHRQTLNESSPRDFLDHLLIQQQKGKLMVSDTDICCVLDDLQSAGFDTVTANTNWGIQLLVQNPDVQKKLQAEIDEVVGSGRAPTTKDRRNMPYLEATLWEIQRVGMILPMPGVRGALSDTTLGGFDIPKDTVLMANHAKMAMNPINFPQPQKFDPSRYLDENGVVVAPDKNIMLFGNGFRICPGMQLARDMMFTVMANLLQRFTFELPEGVTAFPVGRTDGLVQYPLPFKIRAIAR</sequence>
<evidence type="ECO:0000256" key="1">
    <source>
        <dbReference type="ARBA" id="ARBA00010617"/>
    </source>
</evidence>
<protein>
    <submittedName>
        <fullName evidence="9">Cytochrome P450 1A2-like</fullName>
    </submittedName>
</protein>
<dbReference type="InterPro" id="IPR036396">
    <property type="entry name" value="Cyt_P450_sf"/>
</dbReference>
<dbReference type="Pfam" id="PF00067">
    <property type="entry name" value="p450"/>
    <property type="match status" value="1"/>
</dbReference>
<evidence type="ECO:0000256" key="5">
    <source>
        <dbReference type="ARBA" id="ARBA00023004"/>
    </source>
</evidence>
<reference evidence="9" key="1">
    <citation type="submission" date="2025-08" db="UniProtKB">
        <authorList>
            <consortium name="RefSeq"/>
        </authorList>
    </citation>
    <scope>IDENTIFICATION</scope>
</reference>
<evidence type="ECO:0000256" key="7">
    <source>
        <dbReference type="SAM" id="Phobius"/>
    </source>
</evidence>
<keyword evidence="6" id="KW-0503">Monooxygenase</keyword>
<dbReference type="Gene3D" id="1.10.630.10">
    <property type="entry name" value="Cytochrome P450"/>
    <property type="match status" value="1"/>
</dbReference>
<keyword evidence="8" id="KW-1185">Reference proteome</keyword>
<comment type="similarity">
    <text evidence="1">Belongs to the cytochrome P450 family.</text>
</comment>
<dbReference type="Proteomes" id="UP000695022">
    <property type="component" value="Unplaced"/>
</dbReference>
<keyword evidence="4" id="KW-0560">Oxidoreductase</keyword>
<organism evidence="8 9">
    <name type="scientific">Priapulus caudatus</name>
    <name type="common">Priapulid worm</name>
    <dbReference type="NCBI Taxonomy" id="37621"/>
    <lineage>
        <taxon>Eukaryota</taxon>
        <taxon>Metazoa</taxon>
        <taxon>Ecdysozoa</taxon>
        <taxon>Scalidophora</taxon>
        <taxon>Priapulida</taxon>
        <taxon>Priapulimorpha</taxon>
        <taxon>Priapulimorphida</taxon>
        <taxon>Priapulidae</taxon>
        <taxon>Priapulus</taxon>
    </lineage>
</organism>
<keyword evidence="7" id="KW-0472">Membrane</keyword>
<dbReference type="PRINTS" id="PR00463">
    <property type="entry name" value="EP450I"/>
</dbReference>
<dbReference type="RefSeq" id="XP_014679737.1">
    <property type="nucleotide sequence ID" value="XM_014824251.1"/>
</dbReference>
<feature type="transmembrane region" description="Helical" evidence="7">
    <location>
        <begin position="6"/>
        <end position="29"/>
    </location>
</feature>
<dbReference type="InterPro" id="IPR002401">
    <property type="entry name" value="Cyt_P450_E_grp-I"/>
</dbReference>
<keyword evidence="7" id="KW-1133">Transmembrane helix</keyword>
<gene>
    <name evidence="9" type="primary">LOC106819648</name>
</gene>
<evidence type="ECO:0000256" key="2">
    <source>
        <dbReference type="ARBA" id="ARBA00022617"/>
    </source>
</evidence>
<evidence type="ECO:0000313" key="9">
    <source>
        <dbReference type="RefSeq" id="XP_014679737.1"/>
    </source>
</evidence>
<dbReference type="PANTHER" id="PTHR24289:SF1">
    <property type="entry name" value="STEROID 17-ALPHA-HYDROXYLASE_17,20 LYASE"/>
    <property type="match status" value="1"/>
</dbReference>
<proteinExistence type="inferred from homology"/>
<dbReference type="GeneID" id="106819648"/>
<evidence type="ECO:0000256" key="4">
    <source>
        <dbReference type="ARBA" id="ARBA00023002"/>
    </source>
</evidence>
<keyword evidence="3" id="KW-0479">Metal-binding</keyword>
<dbReference type="PANTHER" id="PTHR24289">
    <property type="entry name" value="STEROID 17-ALPHA-HYDROXYLASE/17,20 LYASE"/>
    <property type="match status" value="1"/>
</dbReference>
<dbReference type="InterPro" id="IPR001128">
    <property type="entry name" value="Cyt_P450"/>
</dbReference>